<comment type="catalytic activity">
    <reaction evidence="9">
        <text>glycyl-[formate C-acetyltransferase] + reduced [flavodoxin] + S-adenosyl-L-methionine = glycin-2-yl radical-[formate C-acetyltransferase] + semiquinone [flavodoxin] + 5'-deoxyadenosine + L-methionine + H(+)</text>
        <dbReference type="Rhea" id="RHEA:19225"/>
        <dbReference type="Rhea" id="RHEA-COMP:10622"/>
        <dbReference type="Rhea" id="RHEA-COMP:12190"/>
        <dbReference type="Rhea" id="RHEA-COMP:12191"/>
        <dbReference type="Rhea" id="RHEA-COMP:14480"/>
        <dbReference type="ChEBI" id="CHEBI:15378"/>
        <dbReference type="ChEBI" id="CHEBI:17319"/>
        <dbReference type="ChEBI" id="CHEBI:29947"/>
        <dbReference type="ChEBI" id="CHEBI:32722"/>
        <dbReference type="ChEBI" id="CHEBI:57618"/>
        <dbReference type="ChEBI" id="CHEBI:57844"/>
        <dbReference type="ChEBI" id="CHEBI:59789"/>
        <dbReference type="ChEBI" id="CHEBI:140311"/>
        <dbReference type="EC" id="1.97.1.4"/>
    </reaction>
</comment>
<dbReference type="eggNOG" id="COG1180">
    <property type="taxonomic scope" value="Bacteria"/>
</dbReference>
<dbReference type="SFLD" id="SFLDG01066">
    <property type="entry name" value="organic_radical-activating_enz"/>
    <property type="match status" value="1"/>
</dbReference>
<name>V5WJN0_9SPIO</name>
<dbReference type="PROSITE" id="PS01087">
    <property type="entry name" value="RADICAL_ACTIVATING"/>
    <property type="match status" value="1"/>
</dbReference>
<dbReference type="HOGENOM" id="CLU_058969_1_1_12"/>
<dbReference type="GO" id="GO:0043365">
    <property type="term" value="F:[formate-C-acetyltransferase]-activating enzyme activity"/>
    <property type="evidence" value="ECO:0007669"/>
    <property type="project" value="UniProtKB-UniRule"/>
</dbReference>
<protein>
    <recommendedName>
        <fullName evidence="9">Pyruvate formate-lyase-activating enzyme</fullName>
        <ecNumber evidence="9">1.97.1.4</ecNumber>
    </recommendedName>
</protein>
<dbReference type="PROSITE" id="PS51918">
    <property type="entry name" value="RADICAL_SAM"/>
    <property type="match status" value="1"/>
</dbReference>
<feature type="domain" description="Radical SAM core" evidence="10">
    <location>
        <begin position="24"/>
        <end position="250"/>
    </location>
</feature>
<dbReference type="GO" id="GO:0051539">
    <property type="term" value="F:4 iron, 4 sulfur cluster binding"/>
    <property type="evidence" value="ECO:0007669"/>
    <property type="project" value="UniProtKB-UniRule"/>
</dbReference>
<dbReference type="PANTHER" id="PTHR30352">
    <property type="entry name" value="PYRUVATE FORMATE-LYASE-ACTIVATING ENZYME"/>
    <property type="match status" value="1"/>
</dbReference>
<dbReference type="GO" id="GO:0005737">
    <property type="term" value="C:cytoplasm"/>
    <property type="evidence" value="ECO:0007669"/>
    <property type="project" value="UniProtKB-SubCell"/>
</dbReference>
<dbReference type="GO" id="GO:0016829">
    <property type="term" value="F:lyase activity"/>
    <property type="evidence" value="ECO:0007669"/>
    <property type="project" value="UniProtKB-KW"/>
</dbReference>
<dbReference type="InterPro" id="IPR007197">
    <property type="entry name" value="rSAM"/>
</dbReference>
<evidence type="ECO:0000313" key="12">
    <source>
        <dbReference type="Proteomes" id="UP000018680"/>
    </source>
</evidence>
<evidence type="ECO:0000256" key="8">
    <source>
        <dbReference type="ARBA" id="ARBA00023014"/>
    </source>
</evidence>
<evidence type="ECO:0000256" key="3">
    <source>
        <dbReference type="ARBA" id="ARBA00022485"/>
    </source>
</evidence>
<dbReference type="InterPro" id="IPR001989">
    <property type="entry name" value="Radical_activat_CS"/>
</dbReference>
<comment type="cofactor">
    <cofactor evidence="9">
        <name>[4Fe-4S] cluster</name>
        <dbReference type="ChEBI" id="CHEBI:49883"/>
    </cofactor>
    <text evidence="9">Binds 1 [4Fe-4S] cluster. The cluster is coordinated with 3 cysteines and an exchangeable S-adenosyl-L-methionine.</text>
</comment>
<dbReference type="SUPFAM" id="SSF102114">
    <property type="entry name" value="Radical SAM enzymes"/>
    <property type="match status" value="1"/>
</dbReference>
<keyword evidence="11" id="KW-0670">Pyruvate</keyword>
<dbReference type="InterPro" id="IPR012838">
    <property type="entry name" value="PFL1_activating"/>
</dbReference>
<reference evidence="11 12" key="1">
    <citation type="journal article" date="2015" name="Stand. Genomic Sci.">
        <title>Complete genome sequence and description of Salinispira pacifica gen. nov., sp. nov., a novel spirochaete isolated form a hypersaline microbial mat.</title>
        <authorList>
            <person name="Ben Hania W."/>
            <person name="Joseph M."/>
            <person name="Schumann P."/>
            <person name="Bunk B."/>
            <person name="Fiebig A."/>
            <person name="Sproer C."/>
            <person name="Klenk H.P."/>
            <person name="Fardeau M.L."/>
            <person name="Spring S."/>
        </authorList>
    </citation>
    <scope>NUCLEOTIDE SEQUENCE [LARGE SCALE GENOMIC DNA]</scope>
    <source>
        <strain evidence="11 12">L21-RPul-D2</strain>
    </source>
</reference>
<dbReference type="OrthoDB" id="9782387at2"/>
<comment type="function">
    <text evidence="9">Activation of pyruvate formate-lyase under anaerobic conditions by generation of an organic free radical, using S-adenosylmethionine and reduced flavodoxin as cosubstrates to produce 5'-deoxy-adenosine.</text>
</comment>
<keyword evidence="9" id="KW-0963">Cytoplasm</keyword>
<evidence type="ECO:0000256" key="6">
    <source>
        <dbReference type="ARBA" id="ARBA00023002"/>
    </source>
</evidence>
<evidence type="ECO:0000259" key="10">
    <source>
        <dbReference type="PROSITE" id="PS51918"/>
    </source>
</evidence>
<keyword evidence="5 9" id="KW-0479">Metal-binding</keyword>
<dbReference type="InterPro" id="IPR012839">
    <property type="entry name" value="Organic_radical_activase"/>
</dbReference>
<dbReference type="KEGG" id="slr:L21SP2_2005"/>
<comment type="similarity">
    <text evidence="2 9">Belongs to the organic radical-activating enzymes family.</text>
</comment>
<dbReference type="NCBIfam" id="TIGR02493">
    <property type="entry name" value="PFLA"/>
    <property type="match status" value="1"/>
</dbReference>
<dbReference type="InterPro" id="IPR058240">
    <property type="entry name" value="rSAM_sf"/>
</dbReference>
<comment type="function">
    <text evidence="1">Activation of pyruvate formate-lyase 1 under anaerobic conditions by generation of an organic free radical, using S-adenosylmethionine and reduced flavodoxin as cosubstrates to produce 5'-deoxy-adenosine.</text>
</comment>
<dbReference type="STRING" id="1307761.L21SP2_2005"/>
<dbReference type="Gene3D" id="3.20.20.70">
    <property type="entry name" value="Aldolase class I"/>
    <property type="match status" value="1"/>
</dbReference>
<keyword evidence="7 9" id="KW-0408">Iron</keyword>
<comment type="subcellular location">
    <subcellularLocation>
        <location evidence="9">Cytoplasm</location>
    </subcellularLocation>
</comment>
<evidence type="ECO:0000256" key="2">
    <source>
        <dbReference type="ARBA" id="ARBA00009777"/>
    </source>
</evidence>
<keyword evidence="6 9" id="KW-0560">Oxidoreductase</keyword>
<keyword evidence="8 9" id="KW-0411">Iron-sulfur</keyword>
<accession>V5WJN0</accession>
<evidence type="ECO:0000256" key="4">
    <source>
        <dbReference type="ARBA" id="ARBA00022691"/>
    </source>
</evidence>
<dbReference type="Proteomes" id="UP000018680">
    <property type="component" value="Chromosome"/>
</dbReference>
<dbReference type="InterPro" id="IPR013785">
    <property type="entry name" value="Aldolase_TIM"/>
</dbReference>
<evidence type="ECO:0000256" key="5">
    <source>
        <dbReference type="ARBA" id="ARBA00022723"/>
    </source>
</evidence>
<dbReference type="Pfam" id="PF04055">
    <property type="entry name" value="Radical_SAM"/>
    <property type="match status" value="1"/>
</dbReference>
<dbReference type="PIRSF" id="PIRSF000371">
    <property type="entry name" value="PFL_act_enz"/>
    <property type="match status" value="1"/>
</dbReference>
<gene>
    <name evidence="11" type="ORF">L21SP2_2005</name>
</gene>
<keyword evidence="12" id="KW-1185">Reference proteome</keyword>
<dbReference type="GO" id="GO:0046872">
    <property type="term" value="F:metal ion binding"/>
    <property type="evidence" value="ECO:0007669"/>
    <property type="project" value="UniProtKB-UniRule"/>
</dbReference>
<evidence type="ECO:0000313" key="11">
    <source>
        <dbReference type="EMBL" id="AHC15376.1"/>
    </source>
</evidence>
<keyword evidence="11" id="KW-0456">Lyase</keyword>
<dbReference type="EMBL" id="CP006939">
    <property type="protein sequence ID" value="AHC15376.1"/>
    <property type="molecule type" value="Genomic_DNA"/>
</dbReference>
<dbReference type="PANTHER" id="PTHR30352:SF5">
    <property type="entry name" value="PYRUVATE FORMATE-LYASE 1-ACTIVATING ENZYME"/>
    <property type="match status" value="1"/>
</dbReference>
<dbReference type="InterPro" id="IPR034457">
    <property type="entry name" value="Organic_radical-activating"/>
</dbReference>
<dbReference type="RefSeq" id="WP_024268293.1">
    <property type="nucleotide sequence ID" value="NC_023035.1"/>
</dbReference>
<organism evidence="11 12">
    <name type="scientific">Salinispira pacifica</name>
    <dbReference type="NCBI Taxonomy" id="1307761"/>
    <lineage>
        <taxon>Bacteria</taxon>
        <taxon>Pseudomonadati</taxon>
        <taxon>Spirochaetota</taxon>
        <taxon>Spirochaetia</taxon>
        <taxon>Spirochaetales</taxon>
        <taxon>Spirochaetaceae</taxon>
        <taxon>Salinispira</taxon>
    </lineage>
</organism>
<dbReference type="CDD" id="cd01335">
    <property type="entry name" value="Radical_SAM"/>
    <property type="match status" value="1"/>
</dbReference>
<dbReference type="PATRIC" id="fig|1307761.3.peg.1998"/>
<proteinExistence type="inferred from homology"/>
<dbReference type="SFLD" id="SFLDS00029">
    <property type="entry name" value="Radical_SAM"/>
    <property type="match status" value="1"/>
</dbReference>
<dbReference type="AlphaFoldDB" id="V5WJN0"/>
<sequence length="255" mass="28147">MSVLEAANEPVRGRVHSFESGGMVDGPGLRFVVFLQGCPLRCLFCHNPDTWAMNAAAMEMSSAEVIQKARGYKTWMDSSGGGLTISGGESLAQPEFTRDILLRARDEGIHTALDTSGYGRLSVISPCFDAADLVMLDIKTANPELHKDLCGVNLSVIRQSLDYLIETNRNLWVRHVIVPGLTDGAEDLEFLKQLLLTIPNLQRFEFLPFHKMGEAKWAELGKRYTLKDTPAPDPEFIRKLNVDFEAAGIPVEIAG</sequence>
<dbReference type="EC" id="1.97.1.4" evidence="9"/>
<evidence type="ECO:0000256" key="1">
    <source>
        <dbReference type="ARBA" id="ARBA00002918"/>
    </source>
</evidence>
<keyword evidence="4 9" id="KW-0949">S-adenosyl-L-methionine</keyword>
<evidence type="ECO:0000256" key="7">
    <source>
        <dbReference type="ARBA" id="ARBA00023004"/>
    </source>
</evidence>
<evidence type="ECO:0000256" key="9">
    <source>
        <dbReference type="RuleBase" id="RU362053"/>
    </source>
</evidence>
<keyword evidence="3 9" id="KW-0004">4Fe-4S</keyword>